<organism evidence="1 2">
    <name type="scientific">Methanolacinia petrolearia (strain DSM 11571 / OCM 486 / SEBR 4847)</name>
    <name type="common">Methanoplanus petrolearius</name>
    <dbReference type="NCBI Taxonomy" id="679926"/>
    <lineage>
        <taxon>Archaea</taxon>
        <taxon>Methanobacteriati</taxon>
        <taxon>Methanobacteriota</taxon>
        <taxon>Stenosarchaea group</taxon>
        <taxon>Methanomicrobia</taxon>
        <taxon>Methanomicrobiales</taxon>
        <taxon>Methanomicrobiaceae</taxon>
        <taxon>Methanolacinia</taxon>
    </lineage>
</organism>
<evidence type="ECO:0008006" key="3">
    <source>
        <dbReference type="Google" id="ProtNLM"/>
    </source>
</evidence>
<evidence type="ECO:0000313" key="2">
    <source>
        <dbReference type="Proteomes" id="UP000006565"/>
    </source>
</evidence>
<name>E1RJB3_METP4</name>
<dbReference type="HOGENOM" id="CLU_145177_0_0_2"/>
<dbReference type="Proteomes" id="UP000006565">
    <property type="component" value="Chromosome"/>
</dbReference>
<sequence>MITCTASAQIIEEKNGYIVRSGYDVEEETGVLSMNSLASSLYSIRQGDINYHSNYVSSGKTLITYDVDWGDSDNDLGLQVVTPDGTYLGYYHDSIDGSTDGRIYLEISNPGDLSSGSWKGRVRGYSVSGTEYYDWEVIAA</sequence>
<dbReference type="STRING" id="679926.Mpet_0860"/>
<proteinExistence type="predicted"/>
<dbReference type="eggNOG" id="arCOG04987">
    <property type="taxonomic scope" value="Archaea"/>
</dbReference>
<protein>
    <recommendedName>
        <fullName evidence="3">Peptidase domain protein</fullName>
    </recommendedName>
</protein>
<evidence type="ECO:0000313" key="1">
    <source>
        <dbReference type="EMBL" id="ADN35631.1"/>
    </source>
</evidence>
<dbReference type="KEGG" id="mpi:Mpet_0860"/>
<dbReference type="EMBL" id="CP002117">
    <property type="protein sequence ID" value="ADN35631.1"/>
    <property type="molecule type" value="Genomic_DNA"/>
</dbReference>
<keyword evidence="2" id="KW-1185">Reference proteome</keyword>
<gene>
    <name evidence="1" type="ordered locus">Mpet_0860</name>
</gene>
<reference evidence="1 2" key="1">
    <citation type="journal article" date="2010" name="Stand. Genomic Sci.">
        <title>Complete genome sequence of Methanoplanus petrolearius type strain (SEBR 4847).</title>
        <authorList>
            <person name="Brambilla E."/>
            <person name="Djao O.D."/>
            <person name="Daligault H."/>
            <person name="Lapidus A."/>
            <person name="Lucas S."/>
            <person name="Hammon N."/>
            <person name="Nolan M."/>
            <person name="Tice H."/>
            <person name="Cheng J.F."/>
            <person name="Han C."/>
            <person name="Tapia R."/>
            <person name="Goodwin L."/>
            <person name="Pitluck S."/>
            <person name="Liolios K."/>
            <person name="Ivanova N."/>
            <person name="Mavromatis K."/>
            <person name="Mikhailova N."/>
            <person name="Pati A."/>
            <person name="Chen A."/>
            <person name="Palaniappan K."/>
            <person name="Land M."/>
            <person name="Hauser L."/>
            <person name="Chang Y.J."/>
            <person name="Jeffries C.D."/>
            <person name="Rohde M."/>
            <person name="Spring S."/>
            <person name="Sikorski J."/>
            <person name="Goker M."/>
            <person name="Woyke T."/>
            <person name="Bristow J."/>
            <person name="Eisen J.A."/>
            <person name="Markowitz V."/>
            <person name="Hugenholtz P."/>
            <person name="Kyrpides N.C."/>
            <person name="Klenk H.P."/>
        </authorList>
    </citation>
    <scope>NUCLEOTIDE SEQUENCE [LARGE SCALE GENOMIC DNA]</scope>
    <source>
        <strain evidence="2">DSM 11571 / OCM 486 / SEBR 4847</strain>
    </source>
</reference>
<dbReference type="AlphaFoldDB" id="E1RJB3"/>
<accession>E1RJB3</accession>